<evidence type="ECO:0000256" key="4">
    <source>
        <dbReference type="ARBA" id="ARBA00051490"/>
    </source>
</evidence>
<dbReference type="PIRSF" id="PIRSF005384">
    <property type="entry name" value="RpiB_LacA_B"/>
    <property type="match status" value="1"/>
</dbReference>
<reference evidence="7" key="1">
    <citation type="submission" date="2020-02" db="EMBL/GenBank/DDBJ databases">
        <authorList>
            <person name="Meier V. D."/>
        </authorList>
    </citation>
    <scope>NUCLEOTIDE SEQUENCE</scope>
    <source>
        <strain evidence="7">AVDCRST_MAG59</strain>
    </source>
</reference>
<gene>
    <name evidence="7" type="ORF">AVDCRST_MAG59-2296</name>
</gene>
<evidence type="ECO:0000256" key="6">
    <source>
        <dbReference type="ARBA" id="ARBA00066901"/>
    </source>
</evidence>
<organism evidence="7">
    <name type="scientific">uncultured Thermomicrobiales bacterium</name>
    <dbReference type="NCBI Taxonomy" id="1645740"/>
    <lineage>
        <taxon>Bacteria</taxon>
        <taxon>Pseudomonadati</taxon>
        <taxon>Thermomicrobiota</taxon>
        <taxon>Thermomicrobia</taxon>
        <taxon>Thermomicrobiales</taxon>
        <taxon>environmental samples</taxon>
    </lineage>
</organism>
<dbReference type="GO" id="GO:0009758">
    <property type="term" value="P:carbohydrate utilization"/>
    <property type="evidence" value="ECO:0007669"/>
    <property type="project" value="UniProtKB-ARBA"/>
</dbReference>
<dbReference type="NCBIfam" id="TIGR00689">
    <property type="entry name" value="rpiB_lacA_lacB"/>
    <property type="match status" value="1"/>
</dbReference>
<evidence type="ECO:0000256" key="5">
    <source>
        <dbReference type="ARBA" id="ARBA00060528"/>
    </source>
</evidence>
<comment type="pathway">
    <text evidence="1">Carbohydrate metabolism; erythritol degradation.</text>
</comment>
<comment type="similarity">
    <text evidence="2">Belongs to the LacAB/RpiB family.</text>
</comment>
<sequence>MAKRYVLAVGADNAGAELKNAIVEKLAGDPRVEVRDFGVPDAADATAYPLVGLGVAEAVSRGEAKRGLLVCGTGIGMAISANKVAGIRATVAHDSYSVERSVLSNDCQILALGARVIGPELAKKLVEEWLDLEFDPASASAEKVAVISAYEEQGGKATAEPAGVR</sequence>
<comment type="pathway">
    <text evidence="5">Carbohydrate metabolism; D-threitol degradation.</text>
</comment>
<dbReference type="GO" id="GO:0071322">
    <property type="term" value="P:cellular response to carbohydrate stimulus"/>
    <property type="evidence" value="ECO:0007669"/>
    <property type="project" value="UniProtKB-ARBA"/>
</dbReference>
<dbReference type="NCBIfam" id="NF004051">
    <property type="entry name" value="PRK05571.1"/>
    <property type="match status" value="1"/>
</dbReference>
<dbReference type="NCBIfam" id="TIGR02133">
    <property type="entry name" value="RPI_actino"/>
    <property type="match status" value="1"/>
</dbReference>
<evidence type="ECO:0000313" key="7">
    <source>
        <dbReference type="EMBL" id="CAA9557811.1"/>
    </source>
</evidence>
<dbReference type="InterPro" id="IPR036569">
    <property type="entry name" value="RpiB_LacA_LacB_sf"/>
</dbReference>
<dbReference type="FunFam" id="3.40.1400.10:FF:000004">
    <property type="entry name" value="Ribose 5-phosphate isomerase"/>
    <property type="match status" value="1"/>
</dbReference>
<dbReference type="PANTHER" id="PTHR43732">
    <property type="entry name" value="RIBOSE 5-PHOSPHATE ISOMERASE-RELATED"/>
    <property type="match status" value="1"/>
</dbReference>
<dbReference type="EC" id="5.3.1.34" evidence="6"/>
<protein>
    <recommendedName>
        <fullName evidence="6">D-erythrulose 4-phosphate isomerase</fullName>
        <ecNumber evidence="6">5.3.1.34</ecNumber>
    </recommendedName>
</protein>
<evidence type="ECO:0000256" key="1">
    <source>
        <dbReference type="ARBA" id="ARBA00004939"/>
    </source>
</evidence>
<dbReference type="GO" id="GO:0016861">
    <property type="term" value="F:intramolecular oxidoreductase activity, interconverting aldoses and ketoses"/>
    <property type="evidence" value="ECO:0007669"/>
    <property type="project" value="UniProtKB-ARBA"/>
</dbReference>
<dbReference type="SUPFAM" id="SSF89623">
    <property type="entry name" value="Ribose/Galactose isomerase RpiB/AlsB"/>
    <property type="match status" value="1"/>
</dbReference>
<keyword evidence="3 7" id="KW-0413">Isomerase</keyword>
<proteinExistence type="inferred from homology"/>
<dbReference type="AlphaFoldDB" id="A0A6J4UTL9"/>
<dbReference type="PANTHER" id="PTHR43732:SF1">
    <property type="entry name" value="RIBOSE 5-PHOSPHATE ISOMERASE"/>
    <property type="match status" value="1"/>
</dbReference>
<dbReference type="Pfam" id="PF02502">
    <property type="entry name" value="LacAB_rpiB"/>
    <property type="match status" value="1"/>
</dbReference>
<comment type="catalytic activity">
    <reaction evidence="4">
        <text>D-erythrulose 4-phosphate = D-erythrose 4-phosphate</text>
        <dbReference type="Rhea" id="RHEA:48784"/>
        <dbReference type="ChEBI" id="CHEBI:16897"/>
        <dbReference type="ChEBI" id="CHEBI:90796"/>
        <dbReference type="EC" id="5.3.1.34"/>
    </reaction>
</comment>
<dbReference type="Gene3D" id="3.40.1400.10">
    <property type="entry name" value="Sugar-phosphate isomerase, RpiB/LacA/LacB"/>
    <property type="match status" value="1"/>
</dbReference>
<dbReference type="EMBL" id="CADCWF010000147">
    <property type="protein sequence ID" value="CAA9557811.1"/>
    <property type="molecule type" value="Genomic_DNA"/>
</dbReference>
<evidence type="ECO:0000256" key="3">
    <source>
        <dbReference type="ARBA" id="ARBA00023235"/>
    </source>
</evidence>
<dbReference type="InterPro" id="IPR003500">
    <property type="entry name" value="RpiB_LacA_LacB"/>
</dbReference>
<dbReference type="InterPro" id="IPR051812">
    <property type="entry name" value="SPI_LacAB/RpiB"/>
</dbReference>
<name>A0A6J4UTL9_9BACT</name>
<accession>A0A6J4UTL9</accession>
<dbReference type="InterPro" id="IPR011860">
    <property type="entry name" value="Rib-5-P_Isoase_Actino"/>
</dbReference>
<dbReference type="GO" id="GO:0005975">
    <property type="term" value="P:carbohydrate metabolic process"/>
    <property type="evidence" value="ECO:0007669"/>
    <property type="project" value="InterPro"/>
</dbReference>
<evidence type="ECO:0000256" key="2">
    <source>
        <dbReference type="ARBA" id="ARBA00008754"/>
    </source>
</evidence>